<accession>A0A1H0XM30</accession>
<reference evidence="2 3" key="1">
    <citation type="submission" date="2016-10" db="EMBL/GenBank/DDBJ databases">
        <authorList>
            <person name="de Groot N.N."/>
        </authorList>
    </citation>
    <scope>NUCLEOTIDE SEQUENCE [LARGE SCALE GENOMIC DNA]</scope>
    <source>
        <strain evidence="2 3">DSM 20117</strain>
    </source>
</reference>
<dbReference type="RefSeq" id="WP_139186694.1">
    <property type="nucleotide sequence ID" value="NZ_FNKH01000001.1"/>
</dbReference>
<evidence type="ECO:0000313" key="2">
    <source>
        <dbReference type="EMBL" id="SDQ03696.1"/>
    </source>
</evidence>
<keyword evidence="3" id="KW-1185">Reference proteome</keyword>
<gene>
    <name evidence="2" type="ORF">SAMN04489742_0150</name>
</gene>
<organism evidence="2 3">
    <name type="scientific">Crystallibacter crystallopoietes</name>
    <dbReference type="NCBI Taxonomy" id="37928"/>
    <lineage>
        <taxon>Bacteria</taxon>
        <taxon>Bacillati</taxon>
        <taxon>Actinomycetota</taxon>
        <taxon>Actinomycetes</taxon>
        <taxon>Micrococcales</taxon>
        <taxon>Micrococcaceae</taxon>
        <taxon>Crystallibacter</taxon>
    </lineage>
</organism>
<name>A0A1H0XM30_9MICC</name>
<dbReference type="OrthoDB" id="3947787at2"/>
<evidence type="ECO:0000256" key="1">
    <source>
        <dbReference type="SAM" id="MobiDB-lite"/>
    </source>
</evidence>
<feature type="region of interest" description="Disordered" evidence="1">
    <location>
        <begin position="409"/>
        <end position="428"/>
    </location>
</feature>
<proteinExistence type="predicted"/>
<protein>
    <submittedName>
        <fullName evidence="2">Uncharacterized protein</fullName>
    </submittedName>
</protein>
<evidence type="ECO:0000313" key="3">
    <source>
        <dbReference type="Proteomes" id="UP000181917"/>
    </source>
</evidence>
<sequence>MTQYEERAEISAYVTALNEVVIRADEGLEVVTGDDDLEQALGKLAQLSAIYRVDDVYTILAQRESALLAGSLTRSLVESALAEKWFNSRPVNEAPRSATLAAERQNIADTVSASGLSVPNLHRWNNPIPDGRFSIATPGLALPNVQAGISRNASSSIESIILLPAPLVDVLGMCSHVNHTATWLTAGDASKEIGVSASPEFAAIMAQSAGLSTASIRGFNHEGPTLDLLAATTSVHDFDLVAPLGKVKHVEALRPRQPSSDSRAWFGAESPAILDDLLHETREKALDVWRLVNEAPNPFSGPNKVVNLTSALPYLAARDLLLLTIRSTFEGCSPLMAPTGARMLLEQGSELAWRFSDSSDSELVKRYQAHMDDATDRKKALENRLRTRTSSAAAIEKLLYPRGRGSFAIDTRRMPDSQPAEPPSPQEHLNELSLGVAEPNWGELAYKLLTQAAHATPLGVLHSVARIDRSSGQPSLSHEMTALSLDTACIGAALVMRGLSPLITNQAGLPSPLDWLLELFQAAGDVHNNAQRIHCLG</sequence>
<dbReference type="EMBL" id="FNKH01000001">
    <property type="protein sequence ID" value="SDQ03696.1"/>
    <property type="molecule type" value="Genomic_DNA"/>
</dbReference>
<dbReference type="Proteomes" id="UP000181917">
    <property type="component" value="Unassembled WGS sequence"/>
</dbReference>
<dbReference type="AlphaFoldDB" id="A0A1H0XM30"/>